<dbReference type="PIRSF" id="PIRSF000138">
    <property type="entry name" value="Al-hdrx_acd_dh"/>
    <property type="match status" value="1"/>
</dbReference>
<dbReference type="OrthoDB" id="9770452at2"/>
<dbReference type="InterPro" id="IPR013785">
    <property type="entry name" value="Aldolase_TIM"/>
</dbReference>
<feature type="binding site" evidence="7">
    <location>
        <position position="142"/>
    </location>
    <ligand>
        <name>FMN</name>
        <dbReference type="ChEBI" id="CHEBI:58210"/>
    </ligand>
</feature>
<keyword evidence="4" id="KW-0560">Oxidoreductase</keyword>
<keyword evidence="10" id="KW-1185">Reference proteome</keyword>
<feature type="binding site" evidence="7">
    <location>
        <begin position="284"/>
        <end position="288"/>
    </location>
    <ligand>
        <name>FMN</name>
        <dbReference type="ChEBI" id="CHEBI:58210"/>
    </ligand>
</feature>
<protein>
    <submittedName>
        <fullName evidence="9">Putative FMN-dependent alpha-hydroxy acid dehydrogenase</fullName>
    </submittedName>
</protein>
<dbReference type="GO" id="GO:0010181">
    <property type="term" value="F:FMN binding"/>
    <property type="evidence" value="ECO:0007669"/>
    <property type="project" value="InterPro"/>
</dbReference>
<dbReference type="AlphaFoldDB" id="A0A1Y2JYZ2"/>
<dbReference type="PANTHER" id="PTHR10578">
    <property type="entry name" value="S -2-HYDROXY-ACID OXIDASE-RELATED"/>
    <property type="match status" value="1"/>
</dbReference>
<organism evidence="9 10">
    <name type="scientific">Magnetofaba australis IT-1</name>
    <dbReference type="NCBI Taxonomy" id="1434232"/>
    <lineage>
        <taxon>Bacteria</taxon>
        <taxon>Pseudomonadati</taxon>
        <taxon>Pseudomonadota</taxon>
        <taxon>Magnetococcia</taxon>
        <taxon>Magnetococcales</taxon>
        <taxon>Magnetococcaceae</taxon>
        <taxon>Magnetofaba</taxon>
    </lineage>
</organism>
<dbReference type="Proteomes" id="UP000194003">
    <property type="component" value="Unassembled WGS sequence"/>
</dbReference>
<dbReference type="GO" id="GO:0016491">
    <property type="term" value="F:oxidoreductase activity"/>
    <property type="evidence" value="ECO:0007669"/>
    <property type="project" value="UniProtKB-KW"/>
</dbReference>
<evidence type="ECO:0000256" key="2">
    <source>
        <dbReference type="ARBA" id="ARBA00022630"/>
    </source>
</evidence>
<feature type="binding site" evidence="7">
    <location>
        <begin position="91"/>
        <end position="93"/>
    </location>
    <ligand>
        <name>FMN</name>
        <dbReference type="ChEBI" id="CHEBI:58210"/>
    </ligand>
</feature>
<dbReference type="InterPro" id="IPR008259">
    <property type="entry name" value="FMN_hydac_DH_AS"/>
</dbReference>
<evidence type="ECO:0000259" key="8">
    <source>
        <dbReference type="PROSITE" id="PS51349"/>
    </source>
</evidence>
<feature type="binding site" evidence="7">
    <location>
        <position position="253"/>
    </location>
    <ligand>
        <name>glyoxylate</name>
        <dbReference type="ChEBI" id="CHEBI:36655"/>
    </ligand>
</feature>
<evidence type="ECO:0000256" key="6">
    <source>
        <dbReference type="PIRSR" id="PIRSR000138-1"/>
    </source>
</evidence>
<feature type="binding site" evidence="7">
    <location>
        <position position="251"/>
    </location>
    <ligand>
        <name>FMN</name>
        <dbReference type="ChEBI" id="CHEBI:58210"/>
    </ligand>
</feature>
<dbReference type="PROSITE" id="PS00557">
    <property type="entry name" value="FMN_HYDROXY_ACID_DH_1"/>
    <property type="match status" value="1"/>
</dbReference>
<dbReference type="SUPFAM" id="SSF51395">
    <property type="entry name" value="FMN-linked oxidoreductases"/>
    <property type="match status" value="1"/>
</dbReference>
<feature type="binding site" evidence="7">
    <location>
        <begin position="307"/>
        <end position="308"/>
    </location>
    <ligand>
        <name>FMN</name>
        <dbReference type="ChEBI" id="CHEBI:58210"/>
    </ligand>
</feature>
<feature type="binding site" evidence="7">
    <location>
        <position position="120"/>
    </location>
    <ligand>
        <name>FMN</name>
        <dbReference type="ChEBI" id="CHEBI:58210"/>
    </ligand>
</feature>
<evidence type="ECO:0000256" key="1">
    <source>
        <dbReference type="ARBA" id="ARBA00001917"/>
    </source>
</evidence>
<dbReference type="InterPro" id="IPR000262">
    <property type="entry name" value="FMN-dep_DH"/>
</dbReference>
<feature type="binding site" evidence="7">
    <location>
        <position position="179"/>
    </location>
    <ligand>
        <name>glyoxylate</name>
        <dbReference type="ChEBI" id="CHEBI:36655"/>
    </ligand>
</feature>
<keyword evidence="3 7" id="KW-0288">FMN</keyword>
<reference evidence="9 10" key="1">
    <citation type="journal article" date="2016" name="BMC Genomics">
        <title>Combined genomic and structural analyses of a cultured magnetotactic bacterium reveals its niche adaptation to a dynamic environment.</title>
        <authorList>
            <person name="Araujo A.C."/>
            <person name="Morillo V."/>
            <person name="Cypriano J."/>
            <person name="Teixeira L.C."/>
            <person name="Leao P."/>
            <person name="Lyra S."/>
            <person name="Almeida L.G."/>
            <person name="Bazylinski D.A."/>
            <person name="Vasconcellos A.T."/>
            <person name="Abreu F."/>
            <person name="Lins U."/>
        </authorList>
    </citation>
    <scope>NUCLEOTIDE SEQUENCE [LARGE SCALE GENOMIC DNA]</scope>
    <source>
        <strain evidence="9 10">IT-1</strain>
    </source>
</reference>
<evidence type="ECO:0000256" key="3">
    <source>
        <dbReference type="ARBA" id="ARBA00022643"/>
    </source>
</evidence>
<dbReference type="Gene3D" id="3.20.20.70">
    <property type="entry name" value="Aldolase class I"/>
    <property type="match status" value="1"/>
</dbReference>
<feature type="binding site" evidence="7">
    <location>
        <position position="229"/>
    </location>
    <ligand>
        <name>FMN</name>
        <dbReference type="ChEBI" id="CHEBI:58210"/>
    </ligand>
</feature>
<proteinExistence type="inferred from homology"/>
<evidence type="ECO:0000256" key="5">
    <source>
        <dbReference type="ARBA" id="ARBA00024042"/>
    </source>
</evidence>
<name>A0A1Y2JYZ2_9PROT</name>
<dbReference type="EMBL" id="LVJN01000021">
    <property type="protein sequence ID" value="OSM00115.1"/>
    <property type="molecule type" value="Genomic_DNA"/>
</dbReference>
<comment type="similarity">
    <text evidence="5">Belongs to the FMN-dependent alpha-hydroxy acid dehydrogenase family.</text>
</comment>
<evidence type="ECO:0000256" key="4">
    <source>
        <dbReference type="ARBA" id="ARBA00023002"/>
    </source>
</evidence>
<keyword evidence="2 7" id="KW-0285">Flavoprotein</keyword>
<evidence type="ECO:0000256" key="7">
    <source>
        <dbReference type="PIRSR" id="PIRSR000138-2"/>
    </source>
</evidence>
<dbReference type="CDD" id="cd02809">
    <property type="entry name" value="alpha_hydroxyacid_oxid_FMN"/>
    <property type="match status" value="1"/>
</dbReference>
<dbReference type="STRING" id="1434232.MAIT1_00542"/>
<sequence length="357" mass="39450">MTMDHFPKSLDFENDPPRSLREVAHWARKMAIPGAYEWLNSAAGEATTCEMNRRFFRETAIRPRVLRDVSHINTRRIVLGHDLRMPVVIAPLGHLTQFHEDGEAELAAGAEGEGTLLCISTQTRLTLEEIRARAPRAELIWQVYCYGDRAWIADQVAQAKAHGVVGIAVCVDAPIRPVRYLDQEIRYDGRKHGRRTQPPVMDTSYNARITWNDMDWLKSQCGDLPFLIKGVMTPEDAALSVAHGADVVWVSNHGGRQIDSGLATLEVLPEIRQAVGNDVTLFFDGGVRTAGDVYKALCLGADVVALGRLAAYGLITAGAPGVKHVLNLLHTELEANLAMSGIADINLLGPHMVKRRW</sequence>
<feature type="domain" description="FMN hydroxy acid dehydrogenase" evidence="8">
    <location>
        <begin position="12"/>
        <end position="357"/>
    </location>
</feature>
<evidence type="ECO:0000313" key="10">
    <source>
        <dbReference type="Proteomes" id="UP000194003"/>
    </source>
</evidence>
<dbReference type="PROSITE" id="PS51349">
    <property type="entry name" value="FMN_HYDROXY_ACID_DH_2"/>
    <property type="match status" value="1"/>
</dbReference>
<comment type="caution">
    <text evidence="9">The sequence shown here is derived from an EMBL/GenBank/DDBJ whole genome shotgun (WGS) entry which is preliminary data.</text>
</comment>
<dbReference type="Pfam" id="PF01070">
    <property type="entry name" value="FMN_dh"/>
    <property type="match status" value="1"/>
</dbReference>
<comment type="cofactor">
    <cofactor evidence="1">
        <name>FMN</name>
        <dbReference type="ChEBI" id="CHEBI:58210"/>
    </cofactor>
</comment>
<dbReference type="PANTHER" id="PTHR10578:SF107">
    <property type="entry name" value="2-HYDROXYACID OXIDASE 1"/>
    <property type="match status" value="1"/>
</dbReference>
<dbReference type="InterPro" id="IPR037396">
    <property type="entry name" value="FMN_HAD"/>
</dbReference>
<gene>
    <name evidence="9" type="ORF">MAIT1_00542</name>
</gene>
<evidence type="ECO:0000313" key="9">
    <source>
        <dbReference type="EMBL" id="OSM00115.1"/>
    </source>
</evidence>
<feature type="binding site" evidence="7">
    <location>
        <position position="144"/>
    </location>
    <ligand>
        <name>glyoxylate</name>
        <dbReference type="ChEBI" id="CHEBI:36655"/>
    </ligand>
</feature>
<dbReference type="RefSeq" id="WP_085446500.1">
    <property type="nucleotide sequence ID" value="NZ_LVJN01000021.1"/>
</dbReference>
<feature type="active site" description="Proton acceptor" evidence="6">
    <location>
        <position position="253"/>
    </location>
</feature>
<accession>A0A1Y2JYZ2</accession>
<dbReference type="InterPro" id="IPR012133">
    <property type="entry name" value="Alpha-hydoxy_acid_DH_FMN"/>
</dbReference>
<feature type="binding site" evidence="7">
    <location>
        <position position="256"/>
    </location>
    <ligand>
        <name>glyoxylate</name>
        <dbReference type="ChEBI" id="CHEBI:36655"/>
    </ligand>
</feature>